<dbReference type="EMBL" id="CP121468">
    <property type="protein sequence ID" value="WFR89761.1"/>
    <property type="molecule type" value="Genomic_DNA"/>
</dbReference>
<name>A0A0F4HBW6_LIMFE</name>
<organism evidence="12 15">
    <name type="scientific">Limosilactobacillus fermentum</name>
    <name type="common">Lactobacillus fermentum</name>
    <dbReference type="NCBI Taxonomy" id="1613"/>
    <lineage>
        <taxon>Bacteria</taxon>
        <taxon>Bacillati</taxon>
        <taxon>Bacillota</taxon>
        <taxon>Bacilli</taxon>
        <taxon>Lactobacillales</taxon>
        <taxon>Lactobacillaceae</taxon>
        <taxon>Limosilactobacillus</taxon>
    </lineage>
</organism>
<dbReference type="InterPro" id="IPR020603">
    <property type="entry name" value="MraZ_dom"/>
</dbReference>
<gene>
    <name evidence="7 10" type="primary">mraZ</name>
    <name evidence="9" type="ORF">BUW47_01645</name>
    <name evidence="12" type="ORF">C1Y38_03625</name>
    <name evidence="11" type="ORF">GC247_10555</name>
    <name evidence="10" type="ORF">LF01B1_01720</name>
    <name evidence="13" type="ORF">P8634_03325</name>
</gene>
<evidence type="ECO:0000256" key="7">
    <source>
        <dbReference type="HAMAP-Rule" id="MF_01008"/>
    </source>
</evidence>
<evidence type="ECO:0000313" key="15">
    <source>
        <dbReference type="Proteomes" id="UP000236514"/>
    </source>
</evidence>
<dbReference type="PANTHER" id="PTHR34701">
    <property type="entry name" value="TRANSCRIPTIONAL REGULATOR MRAZ"/>
    <property type="match status" value="1"/>
</dbReference>
<dbReference type="Pfam" id="PF02381">
    <property type="entry name" value="MraZ"/>
    <property type="match status" value="2"/>
</dbReference>
<reference evidence="11 16" key="3">
    <citation type="submission" date="2019-10" db="EMBL/GenBank/DDBJ databases">
        <title>Genome Sequencing and assembly of Lactobacillus fermentum I2, a lactic acid bacteria.</title>
        <authorList>
            <person name="Lopes L.S."/>
            <person name="Persinoti G.F."/>
            <person name="Riano-Pachon D.M."/>
            <person name="Labate C.A."/>
        </authorList>
    </citation>
    <scope>NUCLEOTIDE SEQUENCE [LARGE SCALE GENOMIC DNA]</scope>
    <source>
        <strain evidence="11 16">I2</strain>
    </source>
</reference>
<dbReference type="GeneID" id="83715098"/>
<reference evidence="13" key="5">
    <citation type="submission" date="2023-04" db="EMBL/GenBank/DDBJ databases">
        <title>Genomic of Limosilactobacillus fermentum MSJK0025.</title>
        <authorList>
            <person name="Yang S."/>
        </authorList>
    </citation>
    <scope>NUCLEOTIDE SEQUENCE</scope>
    <source>
        <strain evidence="13">MSJK0025</strain>
    </source>
</reference>
<dbReference type="InterPro" id="IPR007159">
    <property type="entry name" value="SpoVT-AbrB_dom"/>
</dbReference>
<evidence type="ECO:0000313" key="13">
    <source>
        <dbReference type="EMBL" id="WFR89761.1"/>
    </source>
</evidence>
<feature type="domain" description="SpoVT-AbrB" evidence="8">
    <location>
        <begin position="5"/>
        <end position="47"/>
    </location>
</feature>
<reference evidence="10 17" key="4">
    <citation type="submission" date="2021-01" db="EMBL/GenBank/DDBJ databases">
        <title>Development of a method for detection of lactic acid bacteria that cause putrefactive shochu mash.</title>
        <authorList>
            <person name="Takashita H."/>
            <person name="Fujihara E."/>
            <person name="Takayama K."/>
            <person name="Yamamoto H."/>
            <person name="Mizutani M."/>
            <person name="Kajiwara Y."/>
        </authorList>
    </citation>
    <scope>NUCLEOTIDE SEQUENCE [LARGE SCALE GENOMIC DNA]</scope>
    <source>
        <strain evidence="10 17">01-B1</strain>
    </source>
</reference>
<dbReference type="HAMAP" id="MF_01008">
    <property type="entry name" value="MraZ"/>
    <property type="match status" value="1"/>
</dbReference>
<dbReference type="OrthoDB" id="9807753at2"/>
<evidence type="ECO:0000313" key="10">
    <source>
        <dbReference type="EMBL" id="GIC71157.1"/>
    </source>
</evidence>
<dbReference type="InterPro" id="IPR035644">
    <property type="entry name" value="MraZ_C"/>
</dbReference>
<evidence type="ECO:0000256" key="2">
    <source>
        <dbReference type="ARBA" id="ARBA00022490"/>
    </source>
</evidence>
<comment type="similarity">
    <text evidence="7">Belongs to the MraZ family.</text>
</comment>
<evidence type="ECO:0000313" key="12">
    <source>
        <dbReference type="EMBL" id="PNV58228.1"/>
    </source>
</evidence>
<dbReference type="EMBL" id="POTQ01000005">
    <property type="protein sequence ID" value="PNV58228.1"/>
    <property type="molecule type" value="Genomic_DNA"/>
</dbReference>
<dbReference type="CDD" id="cd16320">
    <property type="entry name" value="MraZ_N"/>
    <property type="match status" value="1"/>
</dbReference>
<dbReference type="GO" id="GO:0000976">
    <property type="term" value="F:transcription cis-regulatory region binding"/>
    <property type="evidence" value="ECO:0007669"/>
    <property type="project" value="TreeGrafter"/>
</dbReference>
<evidence type="ECO:0000256" key="5">
    <source>
        <dbReference type="ARBA" id="ARBA00023125"/>
    </source>
</evidence>
<evidence type="ECO:0000256" key="3">
    <source>
        <dbReference type="ARBA" id="ARBA00022737"/>
    </source>
</evidence>
<reference evidence="9 14" key="1">
    <citation type="submission" date="2016-12" db="EMBL/GenBank/DDBJ databases">
        <title>Complete Genome Sequence of Lactobacillus fermentum Strain SNUV175, a Probiotic for Treatment of Bacterial Vaginosis.</title>
        <authorList>
            <person name="Lee S."/>
            <person name="You H.J."/>
            <person name="Kwon B."/>
            <person name="Ko G."/>
        </authorList>
    </citation>
    <scope>NUCLEOTIDE SEQUENCE [LARGE SCALE GENOMIC DNA]</scope>
    <source>
        <strain evidence="9 14">SNUV175</strain>
    </source>
</reference>
<evidence type="ECO:0000313" key="16">
    <source>
        <dbReference type="Proteomes" id="UP000466799"/>
    </source>
</evidence>
<dbReference type="EMBL" id="CP019030">
    <property type="protein sequence ID" value="APU45241.1"/>
    <property type="molecule type" value="Genomic_DNA"/>
</dbReference>
<dbReference type="PROSITE" id="PS51740">
    <property type="entry name" value="SPOVT_ABRB"/>
    <property type="match status" value="2"/>
</dbReference>
<dbReference type="EMBL" id="WHJL01000143">
    <property type="protein sequence ID" value="MPQ36274.1"/>
    <property type="molecule type" value="Genomic_DNA"/>
</dbReference>
<dbReference type="Proteomes" id="UP000466799">
    <property type="component" value="Unassembled WGS sequence"/>
</dbReference>
<keyword evidence="3" id="KW-0677">Repeat</keyword>
<dbReference type="EMBL" id="BOLH01000001">
    <property type="protein sequence ID" value="GIC71157.1"/>
    <property type="molecule type" value="Genomic_DNA"/>
</dbReference>
<keyword evidence="6 7" id="KW-0804">Transcription</keyword>
<comment type="subunit">
    <text evidence="7">Forms oligomers.</text>
</comment>
<dbReference type="InterPro" id="IPR035642">
    <property type="entry name" value="MraZ_N"/>
</dbReference>
<proteinExistence type="inferred from homology"/>
<dbReference type="GO" id="GO:0009295">
    <property type="term" value="C:nucleoid"/>
    <property type="evidence" value="ECO:0007669"/>
    <property type="project" value="UniProtKB-SubCell"/>
</dbReference>
<dbReference type="InterPro" id="IPR037914">
    <property type="entry name" value="SpoVT-AbrB_sf"/>
</dbReference>
<evidence type="ECO:0000313" key="14">
    <source>
        <dbReference type="Proteomes" id="UP000185427"/>
    </source>
</evidence>
<protein>
    <recommendedName>
        <fullName evidence="1 7">Transcriptional regulator MraZ</fullName>
    </recommendedName>
</protein>
<evidence type="ECO:0000313" key="11">
    <source>
        <dbReference type="EMBL" id="MPQ36274.1"/>
    </source>
</evidence>
<feature type="domain" description="SpoVT-AbrB" evidence="8">
    <location>
        <begin position="76"/>
        <end position="119"/>
    </location>
</feature>
<evidence type="ECO:0000259" key="8">
    <source>
        <dbReference type="PROSITE" id="PS51740"/>
    </source>
</evidence>
<dbReference type="InterPro" id="IPR003444">
    <property type="entry name" value="MraZ"/>
</dbReference>
<dbReference type="FunFam" id="3.40.1550.20:FF:000002">
    <property type="entry name" value="Transcriptional regulator MraZ"/>
    <property type="match status" value="1"/>
</dbReference>
<dbReference type="Gene3D" id="3.40.1550.20">
    <property type="entry name" value="Transcriptional regulator MraZ domain"/>
    <property type="match status" value="1"/>
</dbReference>
<dbReference type="SMR" id="A0A0F4HBW6"/>
<dbReference type="Proteomes" id="UP000185427">
    <property type="component" value="Chromosome"/>
</dbReference>
<dbReference type="Proteomes" id="UP001218104">
    <property type="component" value="Chromosome"/>
</dbReference>
<evidence type="ECO:0000313" key="9">
    <source>
        <dbReference type="EMBL" id="APU45241.1"/>
    </source>
</evidence>
<comment type="subcellular location">
    <subcellularLocation>
        <location evidence="7">Cytoplasm</location>
        <location evidence="7">Nucleoid</location>
    </subcellularLocation>
</comment>
<keyword evidence="2 7" id="KW-0963">Cytoplasm</keyword>
<reference evidence="12 15" key="2">
    <citation type="submission" date="2018-01" db="EMBL/GenBank/DDBJ databases">
        <title>Draft genome sequence of the feruloyl esterase-producing strain Lactobacillus fermentum CRL 1446, isolated from artisanal goat milk cheese.</title>
        <authorList>
            <person name="Abeijon Mukdsi M.C."/>
            <person name="Saavedra L."/>
            <person name="Gauffin Cano M.P."/>
            <person name="Hebert E.M."/>
            <person name="Medina R.B."/>
        </authorList>
    </citation>
    <scope>NUCLEOTIDE SEQUENCE [LARGE SCALE GENOMIC DNA]</scope>
    <source>
        <strain evidence="12 15">CRL 1446</strain>
    </source>
</reference>
<evidence type="ECO:0000313" key="17">
    <source>
        <dbReference type="Proteomes" id="UP000653631"/>
    </source>
</evidence>
<dbReference type="Proteomes" id="UP000653631">
    <property type="component" value="Unassembled WGS sequence"/>
</dbReference>
<dbReference type="CDD" id="cd16321">
    <property type="entry name" value="MraZ_C"/>
    <property type="match status" value="1"/>
</dbReference>
<dbReference type="GO" id="GO:2000143">
    <property type="term" value="P:negative regulation of DNA-templated transcription initiation"/>
    <property type="evidence" value="ECO:0007669"/>
    <property type="project" value="TreeGrafter"/>
</dbReference>
<sequence length="143" mass="16264">MFMGEYTHTIDDKGRLIIPAKFRSQLGDDFIITRGLDHCLYGYPLIEWQAVQQRLASLPSTNANARKLVRYFYSAACECQFDKQGRVNLPANLMQHAYLERDCVVIGVASHFEIWDAERWASYQDAAASDFDQLAAGFDGLSF</sequence>
<keyword evidence="5 7" id="KW-0238">DNA-binding</keyword>
<evidence type="ECO:0000256" key="6">
    <source>
        <dbReference type="ARBA" id="ARBA00023163"/>
    </source>
</evidence>
<dbReference type="PATRIC" id="fig|1613.32.peg.2032"/>
<dbReference type="SUPFAM" id="SSF89447">
    <property type="entry name" value="AbrB/MazE/MraZ-like"/>
    <property type="match status" value="1"/>
</dbReference>
<dbReference type="Proteomes" id="UP000236514">
    <property type="component" value="Unassembled WGS sequence"/>
</dbReference>
<dbReference type="PANTHER" id="PTHR34701:SF1">
    <property type="entry name" value="TRANSCRIPTIONAL REGULATOR MRAZ"/>
    <property type="match status" value="1"/>
</dbReference>
<dbReference type="AlphaFoldDB" id="A0A0F4HBW6"/>
<accession>A0A0F4HBW6</accession>
<dbReference type="GO" id="GO:0005737">
    <property type="term" value="C:cytoplasm"/>
    <property type="evidence" value="ECO:0007669"/>
    <property type="project" value="UniProtKB-UniRule"/>
</dbReference>
<dbReference type="GO" id="GO:0003700">
    <property type="term" value="F:DNA-binding transcription factor activity"/>
    <property type="evidence" value="ECO:0007669"/>
    <property type="project" value="UniProtKB-UniRule"/>
</dbReference>
<evidence type="ECO:0000256" key="1">
    <source>
        <dbReference type="ARBA" id="ARBA00013860"/>
    </source>
</evidence>
<dbReference type="NCBIfam" id="TIGR00242">
    <property type="entry name" value="division/cell wall cluster transcriptional repressor MraZ"/>
    <property type="match status" value="1"/>
</dbReference>
<keyword evidence="4 7" id="KW-0805">Transcription regulation</keyword>
<dbReference type="InterPro" id="IPR038619">
    <property type="entry name" value="MraZ_sf"/>
</dbReference>
<dbReference type="RefSeq" id="WP_003682145.1">
    <property type="nucleotide sequence ID" value="NZ_BJLV01000021.1"/>
</dbReference>
<evidence type="ECO:0000256" key="4">
    <source>
        <dbReference type="ARBA" id="ARBA00023015"/>
    </source>
</evidence>
<dbReference type="STRING" id="1613.GCA_002119645_00656"/>